<evidence type="ECO:0000313" key="4">
    <source>
        <dbReference type="EMBL" id="EAQ80916.1"/>
    </source>
</evidence>
<dbReference type="InterPro" id="IPR011453">
    <property type="entry name" value="DUF1559"/>
</dbReference>
<gene>
    <name evidence="4" type="ORF">DSM3645_12886</name>
</gene>
<organism evidence="4 5">
    <name type="scientific">Blastopirellula marina DSM 3645</name>
    <dbReference type="NCBI Taxonomy" id="314230"/>
    <lineage>
        <taxon>Bacteria</taxon>
        <taxon>Pseudomonadati</taxon>
        <taxon>Planctomycetota</taxon>
        <taxon>Planctomycetia</taxon>
        <taxon>Pirellulales</taxon>
        <taxon>Pirellulaceae</taxon>
        <taxon>Blastopirellula</taxon>
    </lineage>
</organism>
<name>A3ZRZ4_9BACT</name>
<evidence type="ECO:0000256" key="2">
    <source>
        <dbReference type="SAM" id="Phobius"/>
    </source>
</evidence>
<keyword evidence="2" id="KW-1133">Transmembrane helix</keyword>
<comment type="caution">
    <text evidence="4">The sequence shown here is derived from an EMBL/GenBank/DDBJ whole genome shotgun (WGS) entry which is preliminary data.</text>
</comment>
<evidence type="ECO:0000256" key="1">
    <source>
        <dbReference type="SAM" id="MobiDB-lite"/>
    </source>
</evidence>
<evidence type="ECO:0000259" key="3">
    <source>
        <dbReference type="Pfam" id="PF07596"/>
    </source>
</evidence>
<dbReference type="Proteomes" id="UP000004358">
    <property type="component" value="Unassembled WGS sequence"/>
</dbReference>
<dbReference type="eggNOG" id="ENOG5032XUN">
    <property type="taxonomic scope" value="Bacteria"/>
</dbReference>
<protein>
    <recommendedName>
        <fullName evidence="3">DUF1559 domain-containing protein</fullName>
    </recommendedName>
</protein>
<dbReference type="Pfam" id="PF07596">
    <property type="entry name" value="SBP_bac_10"/>
    <property type="match status" value="1"/>
</dbReference>
<feature type="compositionally biased region" description="Low complexity" evidence="1">
    <location>
        <begin position="75"/>
        <end position="84"/>
    </location>
</feature>
<dbReference type="HOGENOM" id="CLU_803316_0_0_0"/>
<accession>A3ZRZ4</accession>
<keyword evidence="2" id="KW-0812">Transmembrane</keyword>
<evidence type="ECO:0000313" key="5">
    <source>
        <dbReference type="Proteomes" id="UP000004358"/>
    </source>
</evidence>
<sequence length="345" mass="37493">MMRDNLLGYLLNALEEDEARDVEVMAERSPETQQQLQRLQSHVDLLENSWVDVAPPAGLAARACAFLDTPVGRKSSSAESSAAATKELDETPMEDRPIAKGSRAFGALTSESSRFTMADMLVAAGACLAAAVIFFPALASSRMLASRLQCENNLHQVGMALHEFAYQNKQQSYPAIDTDGPADFAGSFGLPLVEQGFLKSPEYLSCAANRPKNDKFRLPTLQEVAQAAPDKIPGLHSNFELVYNYNLGSQKNGRVIPPRMQGRSDYPVASDIVRVGDKGNLAPNGHGVTGVNILFDDGRVEFIRLDEIPELVRQYYFNDLGKVEAGVNENDPVLGSGFTKALAGR</sequence>
<feature type="domain" description="DUF1559" evidence="3">
    <location>
        <begin position="145"/>
        <end position="197"/>
    </location>
</feature>
<dbReference type="STRING" id="314230.DSM3645_12886"/>
<proteinExistence type="predicted"/>
<feature type="region of interest" description="Disordered" evidence="1">
    <location>
        <begin position="72"/>
        <end position="92"/>
    </location>
</feature>
<feature type="transmembrane region" description="Helical" evidence="2">
    <location>
        <begin position="120"/>
        <end position="139"/>
    </location>
</feature>
<reference evidence="4 5" key="1">
    <citation type="submission" date="2006-02" db="EMBL/GenBank/DDBJ databases">
        <authorList>
            <person name="Amann R."/>
            <person name="Ferriera S."/>
            <person name="Johnson J."/>
            <person name="Kravitz S."/>
            <person name="Halpern A."/>
            <person name="Remington K."/>
            <person name="Beeson K."/>
            <person name="Tran B."/>
            <person name="Rogers Y.-H."/>
            <person name="Friedman R."/>
            <person name="Venter J.C."/>
        </authorList>
    </citation>
    <scope>NUCLEOTIDE SEQUENCE [LARGE SCALE GENOMIC DNA]</scope>
    <source>
        <strain evidence="4 5">DSM 3645</strain>
    </source>
</reference>
<dbReference type="EMBL" id="AANZ01000007">
    <property type="protein sequence ID" value="EAQ80916.1"/>
    <property type="molecule type" value="Genomic_DNA"/>
</dbReference>
<keyword evidence="2" id="KW-0472">Membrane</keyword>
<dbReference type="OrthoDB" id="277292at2"/>
<dbReference type="AlphaFoldDB" id="A3ZRZ4"/>